<feature type="region of interest" description="Disordered" evidence="1">
    <location>
        <begin position="87"/>
        <end position="109"/>
    </location>
</feature>
<dbReference type="InterPro" id="IPR029026">
    <property type="entry name" value="tRNA_m1G_MTases_N"/>
</dbReference>
<keyword evidence="3" id="KW-1185">Reference proteome</keyword>
<dbReference type="EMBL" id="JALLAZ020001766">
    <property type="protein sequence ID" value="KAL3764749.1"/>
    <property type="molecule type" value="Genomic_DNA"/>
</dbReference>
<gene>
    <name evidence="2" type="ORF">ACHAW5_011300</name>
</gene>
<dbReference type="InterPro" id="IPR029028">
    <property type="entry name" value="Alpha/beta_knot_MTases"/>
</dbReference>
<reference evidence="2 3" key="1">
    <citation type="submission" date="2024-10" db="EMBL/GenBank/DDBJ databases">
        <title>Updated reference genomes for cyclostephanoid diatoms.</title>
        <authorList>
            <person name="Roberts W.R."/>
            <person name="Alverson A.J."/>
        </authorList>
    </citation>
    <scope>NUCLEOTIDE SEQUENCE [LARGE SCALE GENOMIC DNA]</scope>
    <source>
        <strain evidence="2 3">AJA276-08</strain>
    </source>
</reference>
<dbReference type="Gene3D" id="3.40.1280.10">
    <property type="match status" value="1"/>
</dbReference>
<sequence length="566" mass="61588">MRLRAIVNCDFVLGEVVANDEGANSKRGRRVGSSGRVYNDGDADNGEYDENAASLKAAARRMAHHVHMLADVADYLHPFGFRLERQSAGGASGRNGDGGGRAAFHTPRPPRTLLPFGTIRLRVEEERLMPTVGPLLRTCVRLSHPGISPMRLRAIVNCDFVLGEVVANDEGANSKRGRRVGSSGRVYNDGDADNGEYDENAASLKAAARRMAHHVHMLVRNSMGSALCLDLLVVLPRYRVKERIPPLSSHSVELMMQNNPDACYSSVRLVARAVVENTDVVDCGGNRDSAMTTLDLSVRTRMCTVRHSPTVFQFLYSLLWTAVDFRSPSCRESICPSEPPMHRSGEGTALVPIVVACIEKVANLHRVLMLCHDLGGTHCDDAGYQNVIKTPFESFLSLSDVVVVLPNIAGAGEQRDNIRLREFEDAVNKFHEVVVGADRERGGSHRPTFAHEKHAAVIISNMIEQRYPLSSLSPPHSSRSPSMVAIDLHPSALNLDGGYRETGPISPALHMIRNADAIVFGYESTGIPKVLADSVNGWVQIPSRSSINVVSAMSIVLDALLGVGKC</sequence>
<feature type="region of interest" description="Disordered" evidence="1">
    <location>
        <begin position="173"/>
        <end position="194"/>
    </location>
</feature>
<dbReference type="SUPFAM" id="SSF75217">
    <property type="entry name" value="alpha/beta knot"/>
    <property type="match status" value="1"/>
</dbReference>
<evidence type="ECO:0000256" key="1">
    <source>
        <dbReference type="SAM" id="MobiDB-lite"/>
    </source>
</evidence>
<comment type="caution">
    <text evidence="2">The sequence shown here is derived from an EMBL/GenBank/DDBJ whole genome shotgun (WGS) entry which is preliminary data.</text>
</comment>
<dbReference type="AlphaFoldDB" id="A0ABD3ML24"/>
<evidence type="ECO:0000313" key="3">
    <source>
        <dbReference type="Proteomes" id="UP001530315"/>
    </source>
</evidence>
<organism evidence="2 3">
    <name type="scientific">Stephanodiscus triporus</name>
    <dbReference type="NCBI Taxonomy" id="2934178"/>
    <lineage>
        <taxon>Eukaryota</taxon>
        <taxon>Sar</taxon>
        <taxon>Stramenopiles</taxon>
        <taxon>Ochrophyta</taxon>
        <taxon>Bacillariophyta</taxon>
        <taxon>Coscinodiscophyceae</taxon>
        <taxon>Thalassiosirophycidae</taxon>
        <taxon>Stephanodiscales</taxon>
        <taxon>Stephanodiscaceae</taxon>
        <taxon>Stephanodiscus</taxon>
    </lineage>
</organism>
<protein>
    <recommendedName>
        <fullName evidence="4">tRNA/rRNA methyltransferase SpoU type domain-containing protein</fullName>
    </recommendedName>
</protein>
<dbReference type="Proteomes" id="UP001530315">
    <property type="component" value="Unassembled WGS sequence"/>
</dbReference>
<name>A0ABD3ML24_9STRA</name>
<feature type="region of interest" description="Disordered" evidence="1">
    <location>
        <begin position="24"/>
        <end position="45"/>
    </location>
</feature>
<evidence type="ECO:0000313" key="2">
    <source>
        <dbReference type="EMBL" id="KAL3764749.1"/>
    </source>
</evidence>
<proteinExistence type="predicted"/>
<accession>A0ABD3ML24</accession>
<feature type="compositionally biased region" description="Gly residues" evidence="1">
    <location>
        <begin position="90"/>
        <end position="101"/>
    </location>
</feature>
<evidence type="ECO:0008006" key="4">
    <source>
        <dbReference type="Google" id="ProtNLM"/>
    </source>
</evidence>